<comment type="caution">
    <text evidence="1">The sequence shown here is derived from an EMBL/GenBank/DDBJ whole genome shotgun (WGS) entry which is preliminary data.</text>
</comment>
<accession>A0ABQ4I0N2</accession>
<gene>
    <name evidence="1" type="ORF">Van01_46520</name>
</gene>
<organism evidence="1 2">
    <name type="scientific">Micromonospora andamanensis</name>
    <dbReference type="NCBI Taxonomy" id="1287068"/>
    <lineage>
        <taxon>Bacteria</taxon>
        <taxon>Bacillati</taxon>
        <taxon>Actinomycetota</taxon>
        <taxon>Actinomycetes</taxon>
        <taxon>Micromonosporales</taxon>
        <taxon>Micromonosporaceae</taxon>
        <taxon>Micromonospora</taxon>
    </lineage>
</organism>
<proteinExistence type="predicted"/>
<evidence type="ECO:0000313" key="1">
    <source>
        <dbReference type="EMBL" id="GIJ11438.1"/>
    </source>
</evidence>
<sequence>MSALLTMDACGADRVGVRTGPSRHRMGRPADARYRLADHHWVAADGDRDQEHRCGLSYATGPS</sequence>
<dbReference type="EMBL" id="BOOZ01000032">
    <property type="protein sequence ID" value="GIJ11438.1"/>
    <property type="molecule type" value="Genomic_DNA"/>
</dbReference>
<keyword evidence="2" id="KW-1185">Reference proteome</keyword>
<protein>
    <submittedName>
        <fullName evidence="1">Uncharacterized protein</fullName>
    </submittedName>
</protein>
<evidence type="ECO:0000313" key="2">
    <source>
        <dbReference type="Proteomes" id="UP000647017"/>
    </source>
</evidence>
<name>A0ABQ4I0N2_9ACTN</name>
<reference evidence="1 2" key="1">
    <citation type="submission" date="2021-01" db="EMBL/GenBank/DDBJ databases">
        <title>Whole genome shotgun sequence of Verrucosispora andamanensis NBRC 109075.</title>
        <authorList>
            <person name="Komaki H."/>
            <person name="Tamura T."/>
        </authorList>
    </citation>
    <scope>NUCLEOTIDE SEQUENCE [LARGE SCALE GENOMIC DNA]</scope>
    <source>
        <strain evidence="1 2">NBRC 109075</strain>
    </source>
</reference>
<dbReference type="Proteomes" id="UP000647017">
    <property type="component" value="Unassembled WGS sequence"/>
</dbReference>